<keyword evidence="1" id="KW-0812">Transmembrane</keyword>
<accession>A0A433VCV1</accession>
<organism evidence="2 3">
    <name type="scientific">Dulcicalothrix desertica PCC 7102</name>
    <dbReference type="NCBI Taxonomy" id="232991"/>
    <lineage>
        <taxon>Bacteria</taxon>
        <taxon>Bacillati</taxon>
        <taxon>Cyanobacteriota</taxon>
        <taxon>Cyanophyceae</taxon>
        <taxon>Nostocales</taxon>
        <taxon>Calotrichaceae</taxon>
        <taxon>Dulcicalothrix</taxon>
    </lineage>
</organism>
<keyword evidence="1" id="KW-1133">Transmembrane helix</keyword>
<feature type="transmembrane region" description="Helical" evidence="1">
    <location>
        <begin position="100"/>
        <end position="123"/>
    </location>
</feature>
<protein>
    <submittedName>
        <fullName evidence="2">Uncharacterized protein</fullName>
    </submittedName>
</protein>
<dbReference type="EMBL" id="RSCL01000012">
    <property type="protein sequence ID" value="RUT03898.1"/>
    <property type="molecule type" value="Genomic_DNA"/>
</dbReference>
<comment type="caution">
    <text evidence="2">The sequence shown here is derived from an EMBL/GenBank/DDBJ whole genome shotgun (WGS) entry which is preliminary data.</text>
</comment>
<dbReference type="Proteomes" id="UP000271624">
    <property type="component" value="Unassembled WGS sequence"/>
</dbReference>
<reference evidence="2" key="1">
    <citation type="submission" date="2018-12" db="EMBL/GenBank/DDBJ databases">
        <authorList>
            <person name="Will S."/>
            <person name="Neumann-Schaal M."/>
            <person name="Henke P."/>
        </authorList>
    </citation>
    <scope>NUCLEOTIDE SEQUENCE</scope>
    <source>
        <strain evidence="2">PCC 7102</strain>
    </source>
</reference>
<gene>
    <name evidence="2" type="ORF">DSM106972_048120</name>
</gene>
<keyword evidence="3" id="KW-1185">Reference proteome</keyword>
<evidence type="ECO:0000256" key="1">
    <source>
        <dbReference type="SAM" id="Phobius"/>
    </source>
</evidence>
<dbReference type="AlphaFoldDB" id="A0A433VCV1"/>
<sequence length="135" mass="14131">MGGGRTSSIGSGKTNIATKCEENDYINIPCVEEIVEAAPALAAETLQVMAPAINKSVISDRQTITNYMTEGGAIATTVAITTTITSTTIAVAITSPPKPVLLKIIGVGMGGTILGIALAILILRHYRKQVLHQRQ</sequence>
<keyword evidence="1" id="KW-0472">Membrane</keyword>
<dbReference type="RefSeq" id="WP_233787653.1">
    <property type="nucleotide sequence ID" value="NZ_VLKB01000009.1"/>
</dbReference>
<evidence type="ECO:0000313" key="3">
    <source>
        <dbReference type="Proteomes" id="UP000271624"/>
    </source>
</evidence>
<proteinExistence type="predicted"/>
<feature type="transmembrane region" description="Helical" evidence="1">
    <location>
        <begin position="71"/>
        <end position="94"/>
    </location>
</feature>
<reference evidence="2" key="2">
    <citation type="journal article" date="2019" name="Genome Biol. Evol.">
        <title>Day and night: Metabolic profiles and evolutionary relationships of six axenic non-marine cyanobacteria.</title>
        <authorList>
            <person name="Will S.E."/>
            <person name="Henke P."/>
            <person name="Boedeker C."/>
            <person name="Huang S."/>
            <person name="Brinkmann H."/>
            <person name="Rohde M."/>
            <person name="Jarek M."/>
            <person name="Friedl T."/>
            <person name="Seufert S."/>
            <person name="Schumacher M."/>
            <person name="Overmann J."/>
            <person name="Neumann-Schaal M."/>
            <person name="Petersen J."/>
        </authorList>
    </citation>
    <scope>NUCLEOTIDE SEQUENCE [LARGE SCALE GENOMIC DNA]</scope>
    <source>
        <strain evidence="2">PCC 7102</strain>
    </source>
</reference>
<evidence type="ECO:0000313" key="2">
    <source>
        <dbReference type="EMBL" id="RUT03898.1"/>
    </source>
</evidence>
<name>A0A433VCV1_9CYAN</name>